<dbReference type="GO" id="GO:0006412">
    <property type="term" value="P:translation"/>
    <property type="evidence" value="ECO:0007669"/>
    <property type="project" value="UniProtKB-UniRule"/>
</dbReference>
<dbReference type="PANTHER" id="PTHR12534:SF0">
    <property type="entry name" value="SMALL RIBOSOMAL SUBUNIT PROTEIN US2M"/>
    <property type="match status" value="1"/>
</dbReference>
<evidence type="ECO:0000256" key="3">
    <source>
        <dbReference type="ARBA" id="ARBA00022980"/>
    </source>
</evidence>
<keyword evidence="2 8" id="KW-0934">Plastid</keyword>
<dbReference type="AlphaFoldDB" id="A0A7D5AU63"/>
<dbReference type="FunFam" id="1.10.287.610:FF:000001">
    <property type="entry name" value="30S ribosomal protein S2"/>
    <property type="match status" value="1"/>
</dbReference>
<dbReference type="PROSITE" id="PS00962">
    <property type="entry name" value="RIBOSOMAL_S2_1"/>
    <property type="match status" value="1"/>
</dbReference>
<keyword evidence="3 6" id="KW-0689">Ribosomal protein</keyword>
<dbReference type="InterPro" id="IPR023591">
    <property type="entry name" value="Ribosomal_uS2_flav_dom_sf"/>
</dbReference>
<dbReference type="InterPro" id="IPR005706">
    <property type="entry name" value="Ribosomal_uS2_bac/mit/plastid"/>
</dbReference>
<dbReference type="EMBL" id="MN758738">
    <property type="protein sequence ID" value="QKV48599.1"/>
    <property type="molecule type" value="Genomic_DNA"/>
</dbReference>
<dbReference type="NCBIfam" id="TIGR01011">
    <property type="entry name" value="rpsB_bact"/>
    <property type="match status" value="1"/>
</dbReference>
<evidence type="ECO:0000256" key="5">
    <source>
        <dbReference type="ARBA" id="ARBA00035155"/>
    </source>
</evidence>
<dbReference type="InterPro" id="IPR018130">
    <property type="entry name" value="Ribosomal_uS2_CS"/>
</dbReference>
<evidence type="ECO:0000256" key="2">
    <source>
        <dbReference type="ARBA" id="ARBA00022640"/>
    </source>
</evidence>
<dbReference type="GO" id="GO:0009507">
    <property type="term" value="C:chloroplast"/>
    <property type="evidence" value="ECO:0007669"/>
    <property type="project" value="UniProtKB-SubCell"/>
</dbReference>
<evidence type="ECO:0000256" key="1">
    <source>
        <dbReference type="ARBA" id="ARBA00006242"/>
    </source>
</evidence>
<organism evidence="8">
    <name type="scientific">Vicia ramuliflora</name>
    <dbReference type="NCBI Taxonomy" id="1144939"/>
    <lineage>
        <taxon>Eukaryota</taxon>
        <taxon>Viridiplantae</taxon>
        <taxon>Streptophyta</taxon>
        <taxon>Embryophyta</taxon>
        <taxon>Tracheophyta</taxon>
        <taxon>Spermatophyta</taxon>
        <taxon>Magnoliopsida</taxon>
        <taxon>eudicotyledons</taxon>
        <taxon>Gunneridae</taxon>
        <taxon>Pentapetalae</taxon>
        <taxon>rosids</taxon>
        <taxon>fabids</taxon>
        <taxon>Fabales</taxon>
        <taxon>Fabaceae</taxon>
        <taxon>Papilionoideae</taxon>
        <taxon>50 kb inversion clade</taxon>
        <taxon>NPAAA clade</taxon>
        <taxon>Hologalegina</taxon>
        <taxon>IRL clade</taxon>
        <taxon>Fabeae</taxon>
        <taxon>Vicia</taxon>
    </lineage>
</organism>
<dbReference type="HAMAP" id="MF_00291_B">
    <property type="entry name" value="Ribosomal_uS2_B"/>
    <property type="match status" value="1"/>
</dbReference>
<dbReference type="PRINTS" id="PR00395">
    <property type="entry name" value="RIBOSOMALS2"/>
</dbReference>
<evidence type="ECO:0000256" key="4">
    <source>
        <dbReference type="ARBA" id="ARBA00023274"/>
    </source>
</evidence>
<dbReference type="InterPro" id="IPR001865">
    <property type="entry name" value="Ribosomal_uS2"/>
</dbReference>
<dbReference type="FunFam" id="3.40.50.10490:FF:000101">
    <property type="match status" value="1"/>
</dbReference>
<dbReference type="Pfam" id="PF00318">
    <property type="entry name" value="Ribosomal_S2"/>
    <property type="match status" value="1"/>
</dbReference>
<evidence type="ECO:0000256" key="6">
    <source>
        <dbReference type="HAMAP-Rule" id="MF_00291"/>
    </source>
</evidence>
<protein>
    <recommendedName>
        <fullName evidence="5 6">Small ribosomal subunit protein uS2c</fullName>
    </recommendedName>
</protein>
<dbReference type="PROSITE" id="PS00963">
    <property type="entry name" value="RIBOSOMAL_S2_2"/>
    <property type="match status" value="1"/>
</dbReference>
<dbReference type="SUPFAM" id="SSF52313">
    <property type="entry name" value="Ribosomal protein S2"/>
    <property type="match status" value="1"/>
</dbReference>
<dbReference type="GO" id="GO:0003735">
    <property type="term" value="F:structural constituent of ribosome"/>
    <property type="evidence" value="ECO:0007669"/>
    <property type="project" value="InterPro"/>
</dbReference>
<reference evidence="8" key="1">
    <citation type="journal article" date="2020" name="Mitochondrial DNA Part B Resour">
        <title>The first complete chloroplast genome sequence of Vicia ramuliflora (Fabaceae).</title>
        <authorList>
            <person name="Xin C."/>
            <person name="Yang Q."/>
        </authorList>
    </citation>
    <scope>NUCLEOTIDE SEQUENCE</scope>
</reference>
<keyword evidence="4 6" id="KW-0687">Ribonucleoprotein</keyword>
<name>A0A7D5AU63_9FABA</name>
<sequence>MTKRYWNITLEEMMEAGVHFGHETRKWNPRMAPFISVKRKGIHITNLTKTARFLSEACDLAFDAASKGKQFLIVGTTIKVADSVTRAAIRARCHYVNKKWLGGMLTNWYNTETRLREFRDLRTKQKRGKLNSLPKRDGAMLKRQLSHLETYLGGIKYMKGLPDIVIIVDQQEEYTALQECITLGIPTICLIDTNCDPDLADLSIPANDDARDSIRFILNKLVFAICEGHSSYIRNF</sequence>
<gene>
    <name evidence="6 8" type="primary">rps2</name>
</gene>
<evidence type="ECO:0000313" key="8">
    <source>
        <dbReference type="EMBL" id="QKV48599.1"/>
    </source>
</evidence>
<proteinExistence type="inferred from homology"/>
<comment type="subcellular location">
    <subcellularLocation>
        <location evidence="6">Plastid</location>
        <location evidence="6">Chloroplast</location>
    </subcellularLocation>
</comment>
<evidence type="ECO:0000256" key="7">
    <source>
        <dbReference type="RuleBase" id="RU003631"/>
    </source>
</evidence>
<keyword evidence="8" id="KW-0150">Chloroplast</keyword>
<accession>A0A7D5AU63</accession>
<comment type="similarity">
    <text evidence="1 6 7">Belongs to the universal ribosomal protein uS2 family.</text>
</comment>
<dbReference type="Gene3D" id="1.10.287.610">
    <property type="entry name" value="Helix hairpin bin"/>
    <property type="match status" value="1"/>
</dbReference>
<dbReference type="PANTHER" id="PTHR12534">
    <property type="entry name" value="30S RIBOSOMAL PROTEIN S2 PROKARYOTIC AND ORGANELLAR"/>
    <property type="match status" value="1"/>
</dbReference>
<dbReference type="Gene3D" id="3.40.50.10490">
    <property type="entry name" value="Glucose-6-phosphate isomerase like protein, domain 1"/>
    <property type="match status" value="1"/>
</dbReference>
<geneLocation type="chloroplast" evidence="8"/>
<dbReference type="CDD" id="cd01425">
    <property type="entry name" value="RPS2"/>
    <property type="match status" value="1"/>
</dbReference>
<dbReference type="GO" id="GO:0005763">
    <property type="term" value="C:mitochondrial small ribosomal subunit"/>
    <property type="evidence" value="ECO:0007669"/>
    <property type="project" value="TreeGrafter"/>
</dbReference>